<evidence type="ECO:0000259" key="7">
    <source>
        <dbReference type="Pfam" id="PF14020"/>
    </source>
</evidence>
<evidence type="ECO:0000256" key="2">
    <source>
        <dbReference type="ARBA" id="ARBA00022692"/>
    </source>
</evidence>
<comment type="caution">
    <text evidence="8">The sequence shown here is derived from an EMBL/GenBank/DDBJ whole genome shotgun (WGS) entry which is preliminary data.</text>
</comment>
<evidence type="ECO:0000313" key="8">
    <source>
        <dbReference type="EMBL" id="MDT3453436.1"/>
    </source>
</evidence>
<feature type="domain" description="DUF4236" evidence="7">
    <location>
        <begin position="10"/>
        <end position="63"/>
    </location>
</feature>
<name>A0AAW8VAP4_PASMD</name>
<dbReference type="Proteomes" id="UP001182304">
    <property type="component" value="Unassembled WGS sequence"/>
</dbReference>
<feature type="transmembrane region" description="Helical" evidence="5">
    <location>
        <begin position="182"/>
        <end position="204"/>
    </location>
</feature>
<comment type="subcellular location">
    <subcellularLocation>
        <location evidence="1">Membrane</location>
        <topology evidence="1">Multi-pass membrane protein</topology>
    </subcellularLocation>
</comment>
<sequence length="224" mass="25085">MARSAFKNPFKFRKRVKIAPGITVNLSKSGVSATVGVKGASVNVGKKGTYLNTGIPGTGIYSRTKISDFGKSTKTDQYITDSQSSLSSLESIETTEQLIDTFPKLSFMEMSRLTHTRQVFLYKFPKQLQGYTHTLIENLSDAELKALTKSANVKSIYGIILISIFFGFIAADRFYLGNFFIGIIKLISMPLGIGVLWWIADIYFCHKIQQQKNYSRLMTYLGKL</sequence>
<evidence type="ECO:0000259" key="6">
    <source>
        <dbReference type="Pfam" id="PF05154"/>
    </source>
</evidence>
<dbReference type="RefSeq" id="WP_223132086.1">
    <property type="nucleotide sequence ID" value="NZ_CP082272.1"/>
</dbReference>
<dbReference type="GO" id="GO:0016020">
    <property type="term" value="C:membrane"/>
    <property type="evidence" value="ECO:0007669"/>
    <property type="project" value="UniProtKB-SubCell"/>
</dbReference>
<keyword evidence="4 5" id="KW-0472">Membrane</keyword>
<dbReference type="AlphaFoldDB" id="A0AAW8VAP4"/>
<dbReference type="EMBL" id="JANIEN010000023">
    <property type="protein sequence ID" value="MDT3453436.1"/>
    <property type="molecule type" value="Genomic_DNA"/>
</dbReference>
<dbReference type="InterPro" id="IPR025330">
    <property type="entry name" value="DUF4236"/>
</dbReference>
<keyword evidence="2 5" id="KW-0812">Transmembrane</keyword>
<evidence type="ECO:0000256" key="4">
    <source>
        <dbReference type="ARBA" id="ARBA00023136"/>
    </source>
</evidence>
<evidence type="ECO:0000256" key="5">
    <source>
        <dbReference type="SAM" id="Phobius"/>
    </source>
</evidence>
<organism evidence="8 9">
    <name type="scientific">Pasteurella multocida</name>
    <dbReference type="NCBI Taxonomy" id="747"/>
    <lineage>
        <taxon>Bacteria</taxon>
        <taxon>Pseudomonadati</taxon>
        <taxon>Pseudomonadota</taxon>
        <taxon>Gammaproteobacteria</taxon>
        <taxon>Pasteurellales</taxon>
        <taxon>Pasteurellaceae</taxon>
        <taxon>Pasteurella</taxon>
    </lineage>
</organism>
<dbReference type="InterPro" id="IPR007829">
    <property type="entry name" value="TM2"/>
</dbReference>
<protein>
    <submittedName>
        <fullName evidence="8">DUF4236 domain-containing protein</fullName>
    </submittedName>
</protein>
<feature type="domain" description="TM2" evidence="6">
    <location>
        <begin position="154"/>
        <end position="202"/>
    </location>
</feature>
<keyword evidence="3 5" id="KW-1133">Transmembrane helix</keyword>
<evidence type="ECO:0000313" key="9">
    <source>
        <dbReference type="Proteomes" id="UP001182304"/>
    </source>
</evidence>
<evidence type="ECO:0000256" key="3">
    <source>
        <dbReference type="ARBA" id="ARBA00022989"/>
    </source>
</evidence>
<dbReference type="Pfam" id="PF05154">
    <property type="entry name" value="TM2"/>
    <property type="match status" value="1"/>
</dbReference>
<gene>
    <name evidence="8" type="ORF">NQF69_11755</name>
</gene>
<feature type="transmembrane region" description="Helical" evidence="5">
    <location>
        <begin position="155"/>
        <end position="176"/>
    </location>
</feature>
<proteinExistence type="predicted"/>
<evidence type="ECO:0000256" key="1">
    <source>
        <dbReference type="ARBA" id="ARBA00004141"/>
    </source>
</evidence>
<reference evidence="8" key="1">
    <citation type="submission" date="2022-07" db="EMBL/GenBank/DDBJ databases">
        <title>Sequence of Pasteurella multocoda 17BRD-035.</title>
        <authorList>
            <person name="Roy Chowdhury P."/>
            <person name="Alhamami T."/>
            <person name="Trott D.J."/>
            <person name="Djordvevic S.P."/>
        </authorList>
    </citation>
    <scope>NUCLEOTIDE SEQUENCE</scope>
    <source>
        <strain evidence="8">17BRD-035</strain>
    </source>
</reference>
<dbReference type="Pfam" id="PF14020">
    <property type="entry name" value="DUF4236"/>
    <property type="match status" value="1"/>
</dbReference>
<accession>A0AAW8VAP4</accession>